<keyword evidence="3" id="KW-0812">Transmembrane</keyword>
<dbReference type="GO" id="GO:0016020">
    <property type="term" value="C:membrane"/>
    <property type="evidence" value="ECO:0007669"/>
    <property type="project" value="UniProtKB-SubCell"/>
</dbReference>
<evidence type="ECO:0000256" key="3">
    <source>
        <dbReference type="SAM" id="Phobius"/>
    </source>
</evidence>
<dbReference type="InterPro" id="IPR036259">
    <property type="entry name" value="MFS_trans_sf"/>
</dbReference>
<comment type="subcellular location">
    <subcellularLocation>
        <location evidence="1">Membrane</location>
        <topology evidence="1">Multi-pass membrane protein</topology>
    </subcellularLocation>
</comment>
<evidence type="ECO:0000313" key="6">
    <source>
        <dbReference type="Proteomes" id="UP000305067"/>
    </source>
</evidence>
<evidence type="ECO:0000313" key="5">
    <source>
        <dbReference type="EMBL" id="TFK99843.1"/>
    </source>
</evidence>
<evidence type="ECO:0000256" key="2">
    <source>
        <dbReference type="ARBA" id="ARBA00006727"/>
    </source>
</evidence>
<dbReference type="OrthoDB" id="6509908at2759"/>
<dbReference type="InterPro" id="IPR050327">
    <property type="entry name" value="Proton-linked_MCT"/>
</dbReference>
<proteinExistence type="inferred from homology"/>
<dbReference type="SUPFAM" id="SSF103473">
    <property type="entry name" value="MFS general substrate transporter"/>
    <property type="match status" value="1"/>
</dbReference>
<evidence type="ECO:0000256" key="1">
    <source>
        <dbReference type="ARBA" id="ARBA00004141"/>
    </source>
</evidence>
<dbReference type="InterPro" id="IPR020846">
    <property type="entry name" value="MFS_dom"/>
</dbReference>
<dbReference type="Pfam" id="PF07690">
    <property type="entry name" value="MFS_1"/>
    <property type="match status" value="1"/>
</dbReference>
<feature type="transmembrane region" description="Helical" evidence="3">
    <location>
        <begin position="324"/>
        <end position="346"/>
    </location>
</feature>
<keyword evidence="6" id="KW-1185">Reference proteome</keyword>
<feature type="transmembrane region" description="Helical" evidence="3">
    <location>
        <begin position="99"/>
        <end position="117"/>
    </location>
</feature>
<comment type="similarity">
    <text evidence="2">Belongs to the major facilitator superfamily. Monocarboxylate porter (TC 2.A.1.13) family.</text>
</comment>
<feature type="transmembrane region" description="Helical" evidence="3">
    <location>
        <begin position="219"/>
        <end position="243"/>
    </location>
</feature>
<keyword evidence="3" id="KW-0472">Membrane</keyword>
<feature type="transmembrane region" description="Helical" evidence="3">
    <location>
        <begin position="299"/>
        <end position="317"/>
    </location>
</feature>
<feature type="transmembrane region" description="Helical" evidence="3">
    <location>
        <begin position="393"/>
        <end position="413"/>
    </location>
</feature>
<dbReference type="EMBL" id="ML178831">
    <property type="protein sequence ID" value="TFK99843.1"/>
    <property type="molecule type" value="Genomic_DNA"/>
</dbReference>
<dbReference type="PANTHER" id="PTHR11360">
    <property type="entry name" value="MONOCARBOXYLATE TRANSPORTER"/>
    <property type="match status" value="1"/>
</dbReference>
<feature type="transmembrane region" description="Helical" evidence="3">
    <location>
        <begin position="188"/>
        <end position="207"/>
    </location>
</feature>
<feature type="transmembrane region" description="Helical" evidence="3">
    <location>
        <begin position="124"/>
        <end position="146"/>
    </location>
</feature>
<feature type="transmembrane region" description="Helical" evidence="3">
    <location>
        <begin position="352"/>
        <end position="373"/>
    </location>
</feature>
<feature type="transmembrane region" description="Helical" evidence="3">
    <location>
        <begin position="263"/>
        <end position="287"/>
    </location>
</feature>
<accession>A0A5C3QN47</accession>
<keyword evidence="3" id="KW-1133">Transmembrane helix</keyword>
<feature type="transmembrane region" description="Helical" evidence="3">
    <location>
        <begin position="152"/>
        <end position="176"/>
    </location>
</feature>
<sequence length="473" mass="49997">MDGTRSSTTTLSEKDSVSQTSSHFSASSLSYLAADAVVARPAAGESIYHPAPDGGRQAWLVVLGTSLAFFSSWGVLNAYGAFQAYYSTGLLKSASTSTITLIGSMQLFVIYGVGPLVGKITDAYGVAVVMPLGSSLVVLSLLLLSFCQQDQVYQVFLAHGVLFGLGSACVFTPSFTCVGQHFSSRRSYALSIAGAAASLGGMLFPIILQQLITKIGFPWAVRTIALCTIPCLATSCLTVKTWLPPSRDLSLRSAVDFRGFRSLNYALAAVGSFLVFLVIFIPFFFINTYGYAHGVQPEISGYLVTIINAFTIPARIIPGLLADYFGVLPVLVPSILMTGVLVLGMWTFSTGAAAIFAFACLYGLLSGSFTVLLPSYIAQIVPRESFGARLGSVYMAAAIANLIGPTVAGSFFADSSVISQSEFNRLIIFTGLSMSGGGVFFGAAHLLDVRRSSSLKVDAADTDSDSEKNARTM</sequence>
<reference evidence="5 6" key="1">
    <citation type="journal article" date="2019" name="Nat. Ecol. Evol.">
        <title>Megaphylogeny resolves global patterns of mushroom evolution.</title>
        <authorList>
            <person name="Varga T."/>
            <person name="Krizsan K."/>
            <person name="Foldi C."/>
            <person name="Dima B."/>
            <person name="Sanchez-Garcia M."/>
            <person name="Sanchez-Ramirez S."/>
            <person name="Szollosi G.J."/>
            <person name="Szarkandi J.G."/>
            <person name="Papp V."/>
            <person name="Albert L."/>
            <person name="Andreopoulos W."/>
            <person name="Angelini C."/>
            <person name="Antonin V."/>
            <person name="Barry K.W."/>
            <person name="Bougher N.L."/>
            <person name="Buchanan P."/>
            <person name="Buyck B."/>
            <person name="Bense V."/>
            <person name="Catcheside P."/>
            <person name="Chovatia M."/>
            <person name="Cooper J."/>
            <person name="Damon W."/>
            <person name="Desjardin D."/>
            <person name="Finy P."/>
            <person name="Geml J."/>
            <person name="Haridas S."/>
            <person name="Hughes K."/>
            <person name="Justo A."/>
            <person name="Karasinski D."/>
            <person name="Kautmanova I."/>
            <person name="Kiss B."/>
            <person name="Kocsube S."/>
            <person name="Kotiranta H."/>
            <person name="LaButti K.M."/>
            <person name="Lechner B.E."/>
            <person name="Liimatainen K."/>
            <person name="Lipzen A."/>
            <person name="Lukacs Z."/>
            <person name="Mihaltcheva S."/>
            <person name="Morgado L.N."/>
            <person name="Niskanen T."/>
            <person name="Noordeloos M.E."/>
            <person name="Ohm R.A."/>
            <person name="Ortiz-Santana B."/>
            <person name="Ovrebo C."/>
            <person name="Racz N."/>
            <person name="Riley R."/>
            <person name="Savchenko A."/>
            <person name="Shiryaev A."/>
            <person name="Soop K."/>
            <person name="Spirin V."/>
            <person name="Szebenyi C."/>
            <person name="Tomsovsky M."/>
            <person name="Tulloss R.E."/>
            <person name="Uehling J."/>
            <person name="Grigoriev I.V."/>
            <person name="Vagvolgyi C."/>
            <person name="Papp T."/>
            <person name="Martin F.M."/>
            <person name="Miettinen O."/>
            <person name="Hibbett D.S."/>
            <person name="Nagy L.G."/>
        </authorList>
    </citation>
    <scope>NUCLEOTIDE SEQUENCE [LARGE SCALE GENOMIC DNA]</scope>
    <source>
        <strain evidence="5 6">CBS 309.79</strain>
    </source>
</reference>
<dbReference type="InterPro" id="IPR011701">
    <property type="entry name" value="MFS"/>
</dbReference>
<dbReference type="PANTHER" id="PTHR11360:SF177">
    <property type="entry name" value="RIBOFLAVIN TRANSPORTER MCH5"/>
    <property type="match status" value="1"/>
</dbReference>
<organism evidence="5 6">
    <name type="scientific">Pterulicium gracile</name>
    <dbReference type="NCBI Taxonomy" id="1884261"/>
    <lineage>
        <taxon>Eukaryota</taxon>
        <taxon>Fungi</taxon>
        <taxon>Dikarya</taxon>
        <taxon>Basidiomycota</taxon>
        <taxon>Agaricomycotina</taxon>
        <taxon>Agaricomycetes</taxon>
        <taxon>Agaricomycetidae</taxon>
        <taxon>Agaricales</taxon>
        <taxon>Pleurotineae</taxon>
        <taxon>Pterulaceae</taxon>
        <taxon>Pterulicium</taxon>
    </lineage>
</organism>
<name>A0A5C3QN47_9AGAR</name>
<gene>
    <name evidence="5" type="ORF">BDV98DRAFT_594412</name>
</gene>
<dbReference type="PROSITE" id="PS50850">
    <property type="entry name" value="MFS"/>
    <property type="match status" value="1"/>
</dbReference>
<dbReference type="Proteomes" id="UP000305067">
    <property type="component" value="Unassembled WGS sequence"/>
</dbReference>
<protein>
    <submittedName>
        <fullName evidence="5">Major facilitator superfamily domain-containing protein</fullName>
    </submittedName>
</protein>
<dbReference type="Gene3D" id="1.20.1250.20">
    <property type="entry name" value="MFS general substrate transporter like domains"/>
    <property type="match status" value="2"/>
</dbReference>
<feature type="domain" description="Major facilitator superfamily (MFS) profile" evidence="4">
    <location>
        <begin position="57"/>
        <end position="448"/>
    </location>
</feature>
<dbReference type="GO" id="GO:0022857">
    <property type="term" value="F:transmembrane transporter activity"/>
    <property type="evidence" value="ECO:0007669"/>
    <property type="project" value="InterPro"/>
</dbReference>
<feature type="transmembrane region" description="Helical" evidence="3">
    <location>
        <begin position="58"/>
        <end position="79"/>
    </location>
</feature>
<feature type="transmembrane region" description="Helical" evidence="3">
    <location>
        <begin position="425"/>
        <end position="447"/>
    </location>
</feature>
<evidence type="ECO:0000259" key="4">
    <source>
        <dbReference type="PROSITE" id="PS50850"/>
    </source>
</evidence>
<dbReference type="AlphaFoldDB" id="A0A5C3QN47"/>